<accession>A0A0N4VPJ4</accession>
<feature type="compositionally biased region" description="Basic residues" evidence="1">
    <location>
        <begin position="74"/>
        <end position="83"/>
    </location>
</feature>
<evidence type="ECO:0000313" key="2">
    <source>
        <dbReference type="EMBL" id="VDD97339.1"/>
    </source>
</evidence>
<dbReference type="Proteomes" id="UP000274131">
    <property type="component" value="Unassembled WGS sequence"/>
</dbReference>
<organism evidence="4">
    <name type="scientific">Enterobius vermicularis</name>
    <name type="common">Human pinworm</name>
    <dbReference type="NCBI Taxonomy" id="51028"/>
    <lineage>
        <taxon>Eukaryota</taxon>
        <taxon>Metazoa</taxon>
        <taxon>Ecdysozoa</taxon>
        <taxon>Nematoda</taxon>
        <taxon>Chromadorea</taxon>
        <taxon>Rhabditida</taxon>
        <taxon>Spirurina</taxon>
        <taxon>Oxyuridomorpha</taxon>
        <taxon>Oxyuroidea</taxon>
        <taxon>Oxyuridae</taxon>
        <taxon>Enterobius</taxon>
    </lineage>
</organism>
<dbReference type="WBParaSite" id="EVEC_0001292301-mRNA-1">
    <property type="protein sequence ID" value="EVEC_0001292301-mRNA-1"/>
    <property type="gene ID" value="EVEC_0001292301"/>
</dbReference>
<dbReference type="AlphaFoldDB" id="A0A0N4VPJ4"/>
<dbReference type="EMBL" id="UXUI01013438">
    <property type="protein sequence ID" value="VDD97339.1"/>
    <property type="molecule type" value="Genomic_DNA"/>
</dbReference>
<gene>
    <name evidence="2" type="ORF">EVEC_LOCUS12090</name>
</gene>
<reference evidence="4" key="1">
    <citation type="submission" date="2017-02" db="UniProtKB">
        <authorList>
            <consortium name="WormBaseParasite"/>
        </authorList>
    </citation>
    <scope>IDENTIFICATION</scope>
</reference>
<proteinExistence type="predicted"/>
<reference evidence="2 3" key="2">
    <citation type="submission" date="2018-10" db="EMBL/GenBank/DDBJ databases">
        <authorList>
            <consortium name="Pathogen Informatics"/>
        </authorList>
    </citation>
    <scope>NUCLEOTIDE SEQUENCE [LARGE SCALE GENOMIC DNA]</scope>
</reference>
<evidence type="ECO:0000313" key="4">
    <source>
        <dbReference type="WBParaSite" id="EVEC_0001292301-mRNA-1"/>
    </source>
</evidence>
<keyword evidence="3" id="KW-1185">Reference proteome</keyword>
<evidence type="ECO:0000256" key="1">
    <source>
        <dbReference type="SAM" id="MobiDB-lite"/>
    </source>
</evidence>
<evidence type="ECO:0000313" key="3">
    <source>
        <dbReference type="Proteomes" id="UP000274131"/>
    </source>
</evidence>
<feature type="region of interest" description="Disordered" evidence="1">
    <location>
        <begin position="60"/>
        <end position="92"/>
    </location>
</feature>
<protein>
    <submittedName>
        <fullName evidence="4">Histone domain-containing protein</fullName>
    </submittedName>
</protein>
<name>A0A0N4VPJ4_ENTVE</name>
<sequence length="212" mass="24551">MCKSPMVADEANRDPDILEDLVTDLDPSAITDVDLSPLVASSSFSDFSFSSFDEIGDVAKKKSQTKKPVEEKERKRRGRKPRRQPSNVCRQKTQQNNLMETLKELKRDCYRFEKERKWRDKLNHLLKFRSASKSRRVRRRKNSDEFSSSVKVLADALKTHVRPEYLHSILEEYAIKLVKVGEELTASGLKVTEYIRLAFECYGISTLLHPVE</sequence>